<dbReference type="SUPFAM" id="SSF140453">
    <property type="entry name" value="EsxAB dimer-like"/>
    <property type="match status" value="1"/>
</dbReference>
<keyword evidence="4" id="KW-1185">Reference proteome</keyword>
<proteinExistence type="predicted"/>
<dbReference type="EMBL" id="JAAATY010000018">
    <property type="protein sequence ID" value="NRN68234.1"/>
    <property type="molecule type" value="Genomic_DNA"/>
</dbReference>
<feature type="domain" description="Putative T7SS secretion signal" evidence="2">
    <location>
        <begin position="16"/>
        <end position="189"/>
    </location>
</feature>
<dbReference type="Proteomes" id="UP000763557">
    <property type="component" value="Unassembled WGS sequence"/>
</dbReference>
<evidence type="ECO:0000313" key="3">
    <source>
        <dbReference type="EMBL" id="NRN68234.1"/>
    </source>
</evidence>
<dbReference type="Pfam" id="PF21725">
    <property type="entry name" value="T7SS_signal"/>
    <property type="match status" value="1"/>
</dbReference>
<reference evidence="3 4" key="1">
    <citation type="submission" date="2020-01" db="EMBL/GenBank/DDBJ databases">
        <title>Kibdelosporangium persica a novel Actinomycetes from a hot desert in Iran.</title>
        <authorList>
            <person name="Safaei N."/>
            <person name="Zaburannyi N."/>
            <person name="Mueller R."/>
            <person name="Wink J."/>
        </authorList>
    </citation>
    <scope>NUCLEOTIDE SEQUENCE [LARGE SCALE GENOMIC DNA]</scope>
    <source>
        <strain evidence="3 4">4NS15</strain>
    </source>
</reference>
<evidence type="ECO:0000256" key="1">
    <source>
        <dbReference type="SAM" id="MobiDB-lite"/>
    </source>
</evidence>
<gene>
    <name evidence="3" type="ORF">GC106_54750</name>
</gene>
<sequence length="408" mass="42398">MADADFPALGFDPAIGNVGTVRTLSKQMKDTGVYAKEAYEMLKSIQDKQDVWTGEAAKAFTRKLGDLPGHLEKANKSLEAAGTALSTWSDRLAAHQQRAKQLEQQAAQAKADAQAKDASARGARAAAQNDTANSALHDDAVNKINAANAAWDKLDDIRAQARKLRDTWEDDGKTCADALRSAAKDAPNKAFFDSFGEMFDDLGKWFKDHLGDIGDIAGIVSAVAGALAFIPVLAPVCGPIALVAGGVALLAHGADMVVNDKWDDKNAWVSLGADVLGLVPGVGAISKGFSAAGDALAGVDRLVDVSRGATAMLDDAGRAVTQGGRAFVDEAGKVAEPARMFSWIAEKTVGNPLVHPMSDVAAKALQGGTNVALQLPGAIGLFDNSSPTTAVKDAAGWASGILNGIQIR</sequence>
<name>A0ABX2FAS4_9PSEU</name>
<feature type="region of interest" description="Disordered" evidence="1">
    <location>
        <begin position="96"/>
        <end position="130"/>
    </location>
</feature>
<dbReference type="RefSeq" id="WP_173137122.1">
    <property type="nucleotide sequence ID" value="NZ_CBCSGW010000011.1"/>
</dbReference>
<feature type="compositionally biased region" description="Low complexity" evidence="1">
    <location>
        <begin position="102"/>
        <end position="112"/>
    </location>
</feature>
<comment type="caution">
    <text evidence="3">The sequence shown here is derived from an EMBL/GenBank/DDBJ whole genome shotgun (WGS) entry which is preliminary data.</text>
</comment>
<evidence type="ECO:0000259" key="2">
    <source>
        <dbReference type="Pfam" id="PF21725"/>
    </source>
</evidence>
<dbReference type="InterPro" id="IPR049082">
    <property type="entry name" value="T7SS_signal"/>
</dbReference>
<accession>A0ABX2FAS4</accession>
<evidence type="ECO:0000313" key="4">
    <source>
        <dbReference type="Proteomes" id="UP000763557"/>
    </source>
</evidence>
<protein>
    <recommendedName>
        <fullName evidence="2">Putative T7SS secretion signal domain-containing protein</fullName>
    </recommendedName>
</protein>
<feature type="compositionally biased region" description="Low complexity" evidence="1">
    <location>
        <begin position="120"/>
        <end position="130"/>
    </location>
</feature>
<organism evidence="3 4">
    <name type="scientific">Kibdelosporangium persicum</name>
    <dbReference type="NCBI Taxonomy" id="2698649"/>
    <lineage>
        <taxon>Bacteria</taxon>
        <taxon>Bacillati</taxon>
        <taxon>Actinomycetota</taxon>
        <taxon>Actinomycetes</taxon>
        <taxon>Pseudonocardiales</taxon>
        <taxon>Pseudonocardiaceae</taxon>
        <taxon>Kibdelosporangium</taxon>
    </lineage>
</organism>
<dbReference type="InterPro" id="IPR036689">
    <property type="entry name" value="ESAT-6-like_sf"/>
</dbReference>